<gene>
    <name evidence="1" type="ORF">KME60_23780</name>
</gene>
<accession>A0A951QQQ2</accession>
<comment type="caution">
    <text evidence="1">The sequence shown here is derived from an EMBL/GenBank/DDBJ whole genome shotgun (WGS) entry which is preliminary data.</text>
</comment>
<keyword evidence="1" id="KW-0808">Transferase</keyword>
<name>A0A951QQQ2_9CYAN</name>
<dbReference type="InterPro" id="IPR024019">
    <property type="entry name" value="CHP04096"/>
</dbReference>
<dbReference type="NCBIfam" id="TIGR04096">
    <property type="entry name" value="dnd_rel_methyl"/>
    <property type="match status" value="1"/>
</dbReference>
<proteinExistence type="predicted"/>
<dbReference type="GO" id="GO:0032259">
    <property type="term" value="P:methylation"/>
    <property type="evidence" value="ECO:0007669"/>
    <property type="project" value="UniProtKB-KW"/>
</dbReference>
<dbReference type="Proteomes" id="UP000729701">
    <property type="component" value="Unassembled WGS sequence"/>
</dbReference>
<dbReference type="AlphaFoldDB" id="A0A951QQQ2"/>
<evidence type="ECO:0000313" key="1">
    <source>
        <dbReference type="EMBL" id="MBW4670352.1"/>
    </source>
</evidence>
<organism evidence="1 2">
    <name type="scientific">Cyanomargarita calcarea GSE-NOS-MK-12-04C</name>
    <dbReference type="NCBI Taxonomy" id="2839659"/>
    <lineage>
        <taxon>Bacteria</taxon>
        <taxon>Bacillati</taxon>
        <taxon>Cyanobacteriota</taxon>
        <taxon>Cyanophyceae</taxon>
        <taxon>Nostocales</taxon>
        <taxon>Cyanomargaritaceae</taxon>
        <taxon>Cyanomargarita</taxon>
    </lineage>
</organism>
<sequence length="486" mass="55801">MSDNFLEIERHKAAIARTNLSRPVRLAIEWEIIAHTTAFFDYGCGYGGDIERVAKFARSSAGWDPYYHPDNNRITADVVNLGYVLNVIEEPIERREALHKAWELAGKVLIVAAQVVINAPNSEQIAYGDGIVTRRNTFQKYYEQEELKKYIDNTLDVDAVPVALGIYFVFRDDAEKESFKAIRFFSFNSTPKVCISTKTFEDCKEKLQPLMEFYTKRGRLPVKGELENGLELLQEFGNFRRAFSVVLQATDEAEWDAIAYRRSLDIQVYIALTQFENHPSFSKLAPEIRLDIKAFFGSYEEACEVADAKLFSLGQPGVVQKACEKSKIGKHTPSALYVHASALQELDPLLRMYEGCGSRAIGRMDGATLIKFHLDKPQISYLFYPEFDTEAHPVLKESISIDFTTRKVTYRDYQKRENPPILHRKETFVTPKYPLYEKFAKLTQKEEKLELLEQKNVIGTRDGWNKCLAEHQVVIRGHKIYNLNKS</sequence>
<protein>
    <submittedName>
        <fullName evidence="1">DNA phosphorothioation-associated putative methyltransferase</fullName>
    </submittedName>
</protein>
<evidence type="ECO:0000313" key="2">
    <source>
        <dbReference type="Proteomes" id="UP000729701"/>
    </source>
</evidence>
<dbReference type="GO" id="GO:0008168">
    <property type="term" value="F:methyltransferase activity"/>
    <property type="evidence" value="ECO:0007669"/>
    <property type="project" value="UniProtKB-KW"/>
</dbReference>
<reference evidence="1" key="1">
    <citation type="submission" date="2021-05" db="EMBL/GenBank/DDBJ databases">
        <authorList>
            <person name="Pietrasiak N."/>
            <person name="Ward R."/>
            <person name="Stajich J.E."/>
            <person name="Kurbessoian T."/>
        </authorList>
    </citation>
    <scope>NUCLEOTIDE SEQUENCE</scope>
    <source>
        <strain evidence="1">GSE-NOS-MK-12-04C</strain>
    </source>
</reference>
<keyword evidence="1" id="KW-0489">Methyltransferase</keyword>
<dbReference type="EMBL" id="JAHHGZ010000030">
    <property type="protein sequence ID" value="MBW4670352.1"/>
    <property type="molecule type" value="Genomic_DNA"/>
</dbReference>
<reference evidence="1" key="2">
    <citation type="journal article" date="2022" name="Microbiol. Resour. Announc.">
        <title>Metagenome Sequencing to Explore Phylogenomics of Terrestrial Cyanobacteria.</title>
        <authorList>
            <person name="Ward R.D."/>
            <person name="Stajich J.E."/>
            <person name="Johansen J.R."/>
            <person name="Huntemann M."/>
            <person name="Clum A."/>
            <person name="Foster B."/>
            <person name="Foster B."/>
            <person name="Roux S."/>
            <person name="Palaniappan K."/>
            <person name="Varghese N."/>
            <person name="Mukherjee S."/>
            <person name="Reddy T.B.K."/>
            <person name="Daum C."/>
            <person name="Copeland A."/>
            <person name="Chen I.A."/>
            <person name="Ivanova N.N."/>
            <person name="Kyrpides N.C."/>
            <person name="Shapiro N."/>
            <person name="Eloe-Fadrosh E.A."/>
            <person name="Pietrasiak N."/>
        </authorList>
    </citation>
    <scope>NUCLEOTIDE SEQUENCE</scope>
    <source>
        <strain evidence="1">GSE-NOS-MK-12-04C</strain>
    </source>
</reference>